<evidence type="ECO:0000256" key="2">
    <source>
        <dbReference type="ARBA" id="ARBA00022679"/>
    </source>
</evidence>
<evidence type="ECO:0000256" key="3">
    <source>
        <dbReference type="ARBA" id="ARBA00022695"/>
    </source>
</evidence>
<dbReference type="EMBL" id="VEPZ02000013">
    <property type="protein sequence ID" value="KAE8736178.1"/>
    <property type="molecule type" value="Genomic_DNA"/>
</dbReference>
<dbReference type="Gene3D" id="3.30.70.270">
    <property type="match status" value="1"/>
</dbReference>
<dbReference type="InterPro" id="IPR043128">
    <property type="entry name" value="Rev_trsase/Diguanyl_cyclase"/>
</dbReference>
<dbReference type="InterPro" id="IPR036397">
    <property type="entry name" value="RNaseH_sf"/>
</dbReference>
<dbReference type="EC" id="2.7.7.49" evidence="1"/>
<keyword evidence="7" id="KW-0695">RNA-directed DNA polymerase</keyword>
<evidence type="ECO:0000256" key="8">
    <source>
        <dbReference type="SAM" id="MobiDB-lite"/>
    </source>
</evidence>
<evidence type="ECO:0000259" key="11">
    <source>
        <dbReference type="Pfam" id="PF24626"/>
    </source>
</evidence>
<dbReference type="PANTHER" id="PTHR37984">
    <property type="entry name" value="PROTEIN CBG26694"/>
    <property type="match status" value="1"/>
</dbReference>
<evidence type="ECO:0000256" key="1">
    <source>
        <dbReference type="ARBA" id="ARBA00012493"/>
    </source>
</evidence>
<evidence type="ECO:0000259" key="10">
    <source>
        <dbReference type="Pfam" id="PF17917"/>
    </source>
</evidence>
<dbReference type="AlphaFoldDB" id="A0A6A3D8B1"/>
<dbReference type="Gene3D" id="3.10.10.10">
    <property type="entry name" value="HIV Type 1 Reverse Transcriptase, subunit A, domain 1"/>
    <property type="match status" value="1"/>
</dbReference>
<proteinExistence type="predicted"/>
<dbReference type="InterPro" id="IPR050951">
    <property type="entry name" value="Retrovirus_Pol_polyprotein"/>
</dbReference>
<dbReference type="Pfam" id="PF24626">
    <property type="entry name" value="SH3_Tf2-1"/>
    <property type="match status" value="1"/>
</dbReference>
<keyword evidence="2" id="KW-0808">Transferase</keyword>
<evidence type="ECO:0000313" key="12">
    <source>
        <dbReference type="EMBL" id="KAE8736178.1"/>
    </source>
</evidence>
<keyword evidence="3" id="KW-0548">Nucleotidyltransferase</keyword>
<dbReference type="GO" id="GO:0004519">
    <property type="term" value="F:endonuclease activity"/>
    <property type="evidence" value="ECO:0007669"/>
    <property type="project" value="UniProtKB-KW"/>
</dbReference>
<dbReference type="Gene3D" id="2.40.70.10">
    <property type="entry name" value="Acid Proteases"/>
    <property type="match status" value="1"/>
</dbReference>
<reference evidence="12" key="1">
    <citation type="submission" date="2019-09" db="EMBL/GenBank/DDBJ databases">
        <title>Draft genome information of white flower Hibiscus syriacus.</title>
        <authorList>
            <person name="Kim Y.-M."/>
        </authorList>
    </citation>
    <scope>NUCLEOTIDE SEQUENCE [LARGE SCALE GENOMIC DNA]</scope>
    <source>
        <strain evidence="12">YM2019G1</strain>
    </source>
</reference>
<dbReference type="InterPro" id="IPR043502">
    <property type="entry name" value="DNA/RNA_pol_sf"/>
</dbReference>
<dbReference type="CDD" id="cd00303">
    <property type="entry name" value="retropepsin_like"/>
    <property type="match status" value="1"/>
</dbReference>
<organism evidence="12 13">
    <name type="scientific">Hibiscus syriacus</name>
    <name type="common">Rose of Sharon</name>
    <dbReference type="NCBI Taxonomy" id="106335"/>
    <lineage>
        <taxon>Eukaryota</taxon>
        <taxon>Viridiplantae</taxon>
        <taxon>Streptophyta</taxon>
        <taxon>Embryophyta</taxon>
        <taxon>Tracheophyta</taxon>
        <taxon>Spermatophyta</taxon>
        <taxon>Magnoliopsida</taxon>
        <taxon>eudicotyledons</taxon>
        <taxon>Gunneridae</taxon>
        <taxon>Pentapetalae</taxon>
        <taxon>rosids</taxon>
        <taxon>malvids</taxon>
        <taxon>Malvales</taxon>
        <taxon>Malvaceae</taxon>
        <taxon>Malvoideae</taxon>
        <taxon>Hibiscus</taxon>
    </lineage>
</organism>
<dbReference type="Gene3D" id="3.30.420.10">
    <property type="entry name" value="Ribonuclease H-like superfamily/Ribonuclease H"/>
    <property type="match status" value="1"/>
</dbReference>
<dbReference type="SUPFAM" id="SSF56672">
    <property type="entry name" value="DNA/RNA polymerases"/>
    <property type="match status" value="1"/>
</dbReference>
<dbReference type="CDD" id="cd09274">
    <property type="entry name" value="RNase_HI_RT_Ty3"/>
    <property type="match status" value="1"/>
</dbReference>
<sequence>MTQHNQDEIPTTNEAMVTRAVMAKKHGSSKDVVALFDQRVGRLEDRYNEVNETQDSIESHLEKLEYELKSELLVYKVAVLNGVSGEAQAPRPMIDVPKPKEFKGSRTAQDVENFIWGMEQFFRGMGIEDNTTKVNVALNYLTDVAMLWWHRRCSERANPIGTWEEFVDTTEAIAPFEVKKTVSLLPKPKPKGNGGGEKTKGGFHKPTVGNHMKRDCPQLVKVVAIKETDGEESETLKLGSILSTMEVKKSRKKKGLMYVYITVTCQKMSALVDTCASELLLSEQAAKKLDLRVEKTSGFIKTINTKEVLIVGEARGINLSIGGWIGKESIKLISLDDFDFVIEISFLDRINAFPLPFADCLVICDLKHQCIVLVSREFGVDDKMLSAIQLSKGVRREEPTFMALLVGFEPTMIEEVPTDVGKMLVEFRDVMPTELPKCLPSKREVDHKIELIPNTEPPARAPYRMAPPELEELRKQLQELLNVGYIQPSKAPFGAPMLFQKKHDGSLRMCIDYRDLNKLTAKNKYPIPLIADLLDQLGGARWFTKLDLRSGYYQVRIAEGDEPNTVCVTGYGSYEFLVMPFGLTNAPATFCILMNKGYSKIATPLIELLKNDKVWEWSTKWQENFEKIKEAMTERRYSIHEKEMIAVEHYLRTWRHYLLGSKFVVFTDNVANNYFLAQKKLSPKQARWQEFLIEFDFSIEYKPGKVNCVADGLSRRYAIEIVKGTLLERIREGLPHDQWLSESLMVQRRGEPGSSGSRENCFIIEDIAFLFLKYAMFIPASKVYPTVEAGRLFLKHVVKYWGMSKTIISDLDTRFTGRFWTELLKLMRSTLNFSTADWPKLLDVAQFSYNLQRSEATNQNPFEIVTGQQPLTPNTVVTKYEGPNPSAHNIAKEWHEQYDLARACLHKAGKRTKKWDNRKLRDVNFEVGDLVLVKLTNVLRHADVHKGLVRRYEGPFRIVKRIGTMTYKLELPPTIRVHPVIHVSLPKPYYQDVEDPNRGKSHRAPVGVAISYDKEIQDIQAERVI</sequence>
<evidence type="ECO:0000313" key="13">
    <source>
        <dbReference type="Proteomes" id="UP000436088"/>
    </source>
</evidence>
<feature type="domain" description="Reverse transcriptase RNase H-like" evidence="10">
    <location>
        <begin position="633"/>
        <end position="695"/>
    </location>
</feature>
<dbReference type="InterPro" id="IPR021109">
    <property type="entry name" value="Peptidase_aspartic_dom_sf"/>
</dbReference>
<dbReference type="PANTHER" id="PTHR37984:SF5">
    <property type="entry name" value="PROTEIN NYNRIN-LIKE"/>
    <property type="match status" value="1"/>
</dbReference>
<dbReference type="CDD" id="cd01647">
    <property type="entry name" value="RT_LTR"/>
    <property type="match status" value="1"/>
</dbReference>
<keyword evidence="13" id="KW-1185">Reference proteome</keyword>
<feature type="domain" description="Reverse transcriptase" evidence="9">
    <location>
        <begin position="501"/>
        <end position="602"/>
    </location>
</feature>
<dbReference type="Proteomes" id="UP000436088">
    <property type="component" value="Unassembled WGS sequence"/>
</dbReference>
<gene>
    <name evidence="12" type="ORF">F3Y22_tig00000132pilonHSYRG00085</name>
</gene>
<keyword evidence="6" id="KW-0378">Hydrolase</keyword>
<evidence type="ECO:0000256" key="5">
    <source>
        <dbReference type="ARBA" id="ARBA00022759"/>
    </source>
</evidence>
<feature type="domain" description="Tf2-1-like SH3-like" evidence="11">
    <location>
        <begin position="928"/>
        <end position="989"/>
    </location>
</feature>
<dbReference type="SUPFAM" id="SSF53098">
    <property type="entry name" value="Ribonuclease H-like"/>
    <property type="match status" value="1"/>
</dbReference>
<name>A0A6A3D8B1_HIBSY</name>
<evidence type="ECO:0000256" key="7">
    <source>
        <dbReference type="ARBA" id="ARBA00022918"/>
    </source>
</evidence>
<comment type="caution">
    <text evidence="12">The sequence shown here is derived from an EMBL/GenBank/DDBJ whole genome shotgun (WGS) entry which is preliminary data.</text>
</comment>
<keyword evidence="5" id="KW-0255">Endonuclease</keyword>
<dbReference type="InterPro" id="IPR000477">
    <property type="entry name" value="RT_dom"/>
</dbReference>
<evidence type="ECO:0000259" key="9">
    <source>
        <dbReference type="Pfam" id="PF00078"/>
    </source>
</evidence>
<accession>A0A6A3D8B1</accession>
<dbReference type="Pfam" id="PF00078">
    <property type="entry name" value="RVT_1"/>
    <property type="match status" value="1"/>
</dbReference>
<feature type="region of interest" description="Disordered" evidence="8">
    <location>
        <begin position="184"/>
        <end position="208"/>
    </location>
</feature>
<dbReference type="InterPro" id="IPR012337">
    <property type="entry name" value="RNaseH-like_sf"/>
</dbReference>
<dbReference type="GO" id="GO:0003676">
    <property type="term" value="F:nucleic acid binding"/>
    <property type="evidence" value="ECO:0007669"/>
    <property type="project" value="InterPro"/>
</dbReference>
<dbReference type="GO" id="GO:0016787">
    <property type="term" value="F:hydrolase activity"/>
    <property type="evidence" value="ECO:0007669"/>
    <property type="project" value="UniProtKB-KW"/>
</dbReference>
<dbReference type="InterPro" id="IPR056924">
    <property type="entry name" value="SH3_Tf2-1"/>
</dbReference>
<dbReference type="Pfam" id="PF17917">
    <property type="entry name" value="RT_RNaseH"/>
    <property type="match status" value="1"/>
</dbReference>
<dbReference type="GO" id="GO:0003964">
    <property type="term" value="F:RNA-directed DNA polymerase activity"/>
    <property type="evidence" value="ECO:0007669"/>
    <property type="project" value="UniProtKB-KW"/>
</dbReference>
<keyword evidence="4" id="KW-0540">Nuclease</keyword>
<evidence type="ECO:0000256" key="6">
    <source>
        <dbReference type="ARBA" id="ARBA00022801"/>
    </source>
</evidence>
<dbReference type="InterPro" id="IPR041373">
    <property type="entry name" value="RT_RNaseH"/>
</dbReference>
<evidence type="ECO:0000256" key="4">
    <source>
        <dbReference type="ARBA" id="ARBA00022722"/>
    </source>
</evidence>
<protein>
    <recommendedName>
        <fullName evidence="1">RNA-directed DNA polymerase</fullName>
        <ecNumber evidence="1">2.7.7.49</ecNumber>
    </recommendedName>
</protein>